<feature type="transmembrane region" description="Helical" evidence="1">
    <location>
        <begin position="188"/>
        <end position="205"/>
    </location>
</feature>
<protein>
    <recommendedName>
        <fullName evidence="4">DUF1275 domain-containing protein</fullName>
    </recommendedName>
</protein>
<dbReference type="OrthoDB" id="885342at2"/>
<dbReference type="AlphaFoldDB" id="Q1YGB2"/>
<sequence length="222" mass="22666">MTRYDSRRWFLAACLAALAGYVDAIGFLKLGGLFVSFMSGNSTRLAVGVAELSGIAGLALAIVAAFVGGVVAGSLTAHRAGTARKAAVLIQVAVLLAVAAGLDATVGRPYASLTLAAAMGTVNCVFQRNGEVSIGVSYMTGTLVKLGQHIANACLGGKRFGWVPYILLWTGLLAGATLGALAHGAFEAVSLVPAVLVAAFLAWLAHRMGPAEPLRDMIRPAG</sequence>
<name>Q1YGB2_AURMS</name>
<evidence type="ECO:0000313" key="3">
    <source>
        <dbReference type="Proteomes" id="UP000000321"/>
    </source>
</evidence>
<keyword evidence="1" id="KW-0472">Membrane</keyword>
<dbReference type="BioCyc" id="AURANTIMONAS:SI859A1_02914-MONOMER"/>
<feature type="transmembrane region" description="Helical" evidence="1">
    <location>
        <begin position="162"/>
        <end position="182"/>
    </location>
</feature>
<comment type="caution">
    <text evidence="2">The sequence shown here is derived from an EMBL/GenBank/DDBJ whole genome shotgun (WGS) entry which is preliminary data.</text>
</comment>
<dbReference type="EMBL" id="AAPJ01000005">
    <property type="protein sequence ID" value="EAS49313.1"/>
    <property type="molecule type" value="Genomic_DNA"/>
</dbReference>
<evidence type="ECO:0000313" key="2">
    <source>
        <dbReference type="EMBL" id="EAS49313.1"/>
    </source>
</evidence>
<dbReference type="RefSeq" id="WP_009210733.1">
    <property type="nucleotide sequence ID" value="NZ_BBWP01000008.1"/>
</dbReference>
<dbReference type="Pfam" id="PF06912">
    <property type="entry name" value="DUF1275"/>
    <property type="match status" value="1"/>
</dbReference>
<dbReference type="HOGENOM" id="CLU_090911_2_0_5"/>
<keyword evidence="3" id="KW-1185">Reference proteome</keyword>
<proteinExistence type="predicted"/>
<accession>Q1YGB2</accession>
<dbReference type="Proteomes" id="UP000000321">
    <property type="component" value="Unassembled WGS sequence"/>
</dbReference>
<dbReference type="InterPro" id="IPR010699">
    <property type="entry name" value="DUF1275"/>
</dbReference>
<evidence type="ECO:0008006" key="4">
    <source>
        <dbReference type="Google" id="ProtNLM"/>
    </source>
</evidence>
<feature type="transmembrane region" description="Helical" evidence="1">
    <location>
        <begin position="48"/>
        <end position="74"/>
    </location>
</feature>
<reference evidence="2 3" key="1">
    <citation type="journal article" date="2008" name="Appl. Environ. Microbiol.">
        <title>Genomic insights into Mn(II) oxidation by the marine alphaproteobacterium Aurantimonas sp. strain SI85-9A1.</title>
        <authorList>
            <person name="Dick G.J."/>
            <person name="Podell S."/>
            <person name="Johnson H.A."/>
            <person name="Rivera-Espinoza Y."/>
            <person name="Bernier-Latmani R."/>
            <person name="McCarthy J.K."/>
            <person name="Torpey J.W."/>
            <person name="Clement B.G."/>
            <person name="Gaasterland T."/>
            <person name="Tebo B.M."/>
        </authorList>
    </citation>
    <scope>NUCLEOTIDE SEQUENCE [LARGE SCALE GENOMIC DNA]</scope>
    <source>
        <strain evidence="2 3">SI85-9A1</strain>
    </source>
</reference>
<evidence type="ECO:0000256" key="1">
    <source>
        <dbReference type="SAM" id="Phobius"/>
    </source>
</evidence>
<dbReference type="PANTHER" id="PTHR37314">
    <property type="entry name" value="SLR0142 PROTEIN"/>
    <property type="match status" value="1"/>
</dbReference>
<keyword evidence="1" id="KW-0812">Transmembrane</keyword>
<keyword evidence="1" id="KW-1133">Transmembrane helix</keyword>
<dbReference type="PANTHER" id="PTHR37314:SF4">
    <property type="entry name" value="UPF0700 TRANSMEMBRANE PROTEIN YOAK"/>
    <property type="match status" value="1"/>
</dbReference>
<gene>
    <name evidence="2" type="ORF">SI859A1_02914</name>
</gene>
<organism evidence="2 3">
    <name type="scientific">Aurantimonas manganoxydans (strain ATCC BAA-1229 / DSM 21871 / SI85-9A1)</name>
    <dbReference type="NCBI Taxonomy" id="287752"/>
    <lineage>
        <taxon>Bacteria</taxon>
        <taxon>Pseudomonadati</taxon>
        <taxon>Pseudomonadota</taxon>
        <taxon>Alphaproteobacteria</taxon>
        <taxon>Hyphomicrobiales</taxon>
        <taxon>Aurantimonadaceae</taxon>
        <taxon>Aurantimonas</taxon>
    </lineage>
</organism>